<dbReference type="SUPFAM" id="SSF81383">
    <property type="entry name" value="F-box domain"/>
    <property type="match status" value="1"/>
</dbReference>
<proteinExistence type="predicted"/>
<keyword evidence="3" id="KW-1185">Reference proteome</keyword>
<dbReference type="EMBL" id="CM029050">
    <property type="protein sequence ID" value="KAG2565598.1"/>
    <property type="molecule type" value="Genomic_DNA"/>
</dbReference>
<sequence>MVFAKSDGIMAAGPPQEDRLSDLPDSVLSHVLSFVSAQEAARAAVLSRRYRHGLASVHTLSFVQEQGSSSTDAGSNDANYRENVEKSRNEGFVALVDAAISGRRLCGGGGEPGLRAFRVAFDSFHHSLAGDVDRWLSAATRGGGAAAVDEIHVDARRQEQCVCARERPEWYYSNSSGVQVALPPGAITAVASITEVASILVQAPNLEVLTLLILPDLDEIPRYQAAVICDPKVGVLELPDALPVIPCLRDRVREINVVHYQGRVAQRTLLKLLLCIGSALEELYVVFPKGKYAVQSMLMGEIESWVMDRHVKVVFA</sequence>
<evidence type="ECO:0000259" key="1">
    <source>
        <dbReference type="PROSITE" id="PS50181"/>
    </source>
</evidence>
<feature type="domain" description="F-box" evidence="1">
    <location>
        <begin position="17"/>
        <end position="65"/>
    </location>
</feature>
<dbReference type="InterPro" id="IPR001810">
    <property type="entry name" value="F-box_dom"/>
</dbReference>
<organism evidence="2 3">
    <name type="scientific">Panicum virgatum</name>
    <name type="common">Blackwell switchgrass</name>
    <dbReference type="NCBI Taxonomy" id="38727"/>
    <lineage>
        <taxon>Eukaryota</taxon>
        <taxon>Viridiplantae</taxon>
        <taxon>Streptophyta</taxon>
        <taxon>Embryophyta</taxon>
        <taxon>Tracheophyta</taxon>
        <taxon>Spermatophyta</taxon>
        <taxon>Magnoliopsida</taxon>
        <taxon>Liliopsida</taxon>
        <taxon>Poales</taxon>
        <taxon>Poaceae</taxon>
        <taxon>PACMAD clade</taxon>
        <taxon>Panicoideae</taxon>
        <taxon>Panicodae</taxon>
        <taxon>Paniceae</taxon>
        <taxon>Panicinae</taxon>
        <taxon>Panicum</taxon>
        <taxon>Panicum sect. Hiantes</taxon>
    </lineage>
</organism>
<dbReference type="Pfam" id="PF00646">
    <property type="entry name" value="F-box"/>
    <property type="match status" value="1"/>
</dbReference>
<dbReference type="Proteomes" id="UP000823388">
    <property type="component" value="Chromosome 7N"/>
</dbReference>
<gene>
    <name evidence="2" type="ORF">PVAP13_7NG028100</name>
</gene>
<name>A0A8T0PXF8_PANVG</name>
<dbReference type="Gene3D" id="1.20.1280.50">
    <property type="match status" value="1"/>
</dbReference>
<comment type="caution">
    <text evidence="2">The sequence shown here is derived from an EMBL/GenBank/DDBJ whole genome shotgun (WGS) entry which is preliminary data.</text>
</comment>
<dbReference type="PROSITE" id="PS50181">
    <property type="entry name" value="FBOX"/>
    <property type="match status" value="1"/>
</dbReference>
<reference evidence="2" key="1">
    <citation type="submission" date="2020-05" db="EMBL/GenBank/DDBJ databases">
        <title>WGS assembly of Panicum virgatum.</title>
        <authorList>
            <person name="Lovell J.T."/>
            <person name="Jenkins J."/>
            <person name="Shu S."/>
            <person name="Juenger T.E."/>
            <person name="Schmutz J."/>
        </authorList>
    </citation>
    <scope>NUCLEOTIDE SEQUENCE</scope>
    <source>
        <strain evidence="2">AP13</strain>
    </source>
</reference>
<dbReference type="InterPro" id="IPR050232">
    <property type="entry name" value="FBL13/AtMIF1-like"/>
</dbReference>
<evidence type="ECO:0000313" key="3">
    <source>
        <dbReference type="Proteomes" id="UP000823388"/>
    </source>
</evidence>
<accession>A0A8T0PXF8</accession>
<dbReference type="AlphaFoldDB" id="A0A8T0PXF8"/>
<dbReference type="PANTHER" id="PTHR31900:SF30">
    <property type="entry name" value="SUPERFAMILY PROTEIN, PUTATIVE-RELATED"/>
    <property type="match status" value="1"/>
</dbReference>
<protein>
    <recommendedName>
        <fullName evidence="1">F-box domain-containing protein</fullName>
    </recommendedName>
</protein>
<dbReference type="PANTHER" id="PTHR31900">
    <property type="entry name" value="F-BOX/RNI SUPERFAMILY PROTEIN-RELATED"/>
    <property type="match status" value="1"/>
</dbReference>
<evidence type="ECO:0000313" key="2">
    <source>
        <dbReference type="EMBL" id="KAG2565598.1"/>
    </source>
</evidence>
<dbReference type="InterPro" id="IPR036047">
    <property type="entry name" value="F-box-like_dom_sf"/>
</dbReference>